<evidence type="ECO:0000313" key="9">
    <source>
        <dbReference type="Proteomes" id="UP000228964"/>
    </source>
</evidence>
<dbReference type="PIRSF" id="PIRSF005917">
    <property type="entry name" value="MTase_YraL"/>
    <property type="match status" value="1"/>
</dbReference>
<evidence type="ECO:0000256" key="2">
    <source>
        <dbReference type="ARBA" id="ARBA00022552"/>
    </source>
</evidence>
<comment type="caution">
    <text evidence="8">The sequence shown here is derived from an EMBL/GenBank/DDBJ whole genome shotgun (WGS) entry which is preliminary data.</text>
</comment>
<name>A0A2M6WRG2_9BACT</name>
<evidence type="ECO:0000256" key="5">
    <source>
        <dbReference type="ARBA" id="ARBA00022691"/>
    </source>
</evidence>
<dbReference type="EC" id="2.1.1.198" evidence="6"/>
<keyword evidence="5 6" id="KW-0949">S-adenosyl-L-methionine</keyword>
<dbReference type="FunFam" id="3.40.1010.10:FF:000007">
    <property type="entry name" value="Ribosomal RNA small subunit methyltransferase I"/>
    <property type="match status" value="1"/>
</dbReference>
<feature type="domain" description="Tetrapyrrole methylase" evidence="7">
    <location>
        <begin position="4"/>
        <end position="184"/>
    </location>
</feature>
<accession>A0A2M6WRG2</accession>
<dbReference type="InterPro" id="IPR018063">
    <property type="entry name" value="SAM_MeTrfase_RsmI_CS"/>
</dbReference>
<keyword evidence="1 6" id="KW-0963">Cytoplasm</keyword>
<dbReference type="Gene3D" id="3.40.1010.10">
    <property type="entry name" value="Cobalt-precorrin-4 Transmethylase, Domain 1"/>
    <property type="match status" value="1"/>
</dbReference>
<dbReference type="InterPro" id="IPR000878">
    <property type="entry name" value="4pyrrol_Mease"/>
</dbReference>
<comment type="subcellular location">
    <subcellularLocation>
        <location evidence="6">Cytoplasm</location>
    </subcellularLocation>
</comment>
<dbReference type="InterPro" id="IPR035996">
    <property type="entry name" value="4pyrrol_Methylase_sf"/>
</dbReference>
<evidence type="ECO:0000313" key="8">
    <source>
        <dbReference type="EMBL" id="PIT95381.1"/>
    </source>
</evidence>
<keyword evidence="3 6" id="KW-0489">Methyltransferase</keyword>
<evidence type="ECO:0000256" key="6">
    <source>
        <dbReference type="HAMAP-Rule" id="MF_01877"/>
    </source>
</evidence>
<keyword evidence="2 6" id="KW-0698">rRNA processing</keyword>
<dbReference type="Gene3D" id="3.30.950.10">
    <property type="entry name" value="Methyltransferase, Cobalt-precorrin-4 Transmethylase, Domain 2"/>
    <property type="match status" value="1"/>
</dbReference>
<dbReference type="HAMAP" id="MF_01877">
    <property type="entry name" value="16SrRNA_methyltr_I"/>
    <property type="match status" value="1"/>
</dbReference>
<dbReference type="GO" id="GO:0070677">
    <property type="term" value="F:rRNA (cytosine-2'-O-)-methyltransferase activity"/>
    <property type="evidence" value="ECO:0007669"/>
    <property type="project" value="UniProtKB-UniRule"/>
</dbReference>
<dbReference type="GO" id="GO:0005737">
    <property type="term" value="C:cytoplasm"/>
    <property type="evidence" value="ECO:0007669"/>
    <property type="project" value="UniProtKB-SubCell"/>
</dbReference>
<dbReference type="SUPFAM" id="SSF53790">
    <property type="entry name" value="Tetrapyrrole methylase"/>
    <property type="match status" value="2"/>
</dbReference>
<protein>
    <recommendedName>
        <fullName evidence="6">Ribosomal RNA small subunit methyltransferase I</fullName>
        <ecNumber evidence="6">2.1.1.198</ecNumber>
    </recommendedName>
    <alternativeName>
        <fullName evidence="6">16S rRNA 2'-O-ribose C1402 methyltransferase</fullName>
    </alternativeName>
    <alternativeName>
        <fullName evidence="6">rRNA (cytidine-2'-O-)-methyltransferase RsmI</fullName>
    </alternativeName>
</protein>
<organism evidence="8 9">
    <name type="scientific">Candidatus Falkowbacteria bacterium CG10_big_fil_rev_8_21_14_0_10_38_22</name>
    <dbReference type="NCBI Taxonomy" id="1974564"/>
    <lineage>
        <taxon>Bacteria</taxon>
        <taxon>Candidatus Falkowiibacteriota</taxon>
    </lineage>
</organism>
<comment type="catalytic activity">
    <reaction evidence="6">
        <text>cytidine(1402) in 16S rRNA + S-adenosyl-L-methionine = 2'-O-methylcytidine(1402) in 16S rRNA + S-adenosyl-L-homocysteine + H(+)</text>
        <dbReference type="Rhea" id="RHEA:42924"/>
        <dbReference type="Rhea" id="RHEA-COMP:10285"/>
        <dbReference type="Rhea" id="RHEA-COMP:10286"/>
        <dbReference type="ChEBI" id="CHEBI:15378"/>
        <dbReference type="ChEBI" id="CHEBI:57856"/>
        <dbReference type="ChEBI" id="CHEBI:59789"/>
        <dbReference type="ChEBI" id="CHEBI:74495"/>
        <dbReference type="ChEBI" id="CHEBI:82748"/>
        <dbReference type="EC" id="2.1.1.198"/>
    </reaction>
</comment>
<dbReference type="AlphaFoldDB" id="A0A2M6WRG2"/>
<gene>
    <name evidence="6 8" type="primary">rsmI</name>
    <name evidence="8" type="ORF">COT96_01415</name>
</gene>
<dbReference type="EMBL" id="PFAO01000031">
    <property type="protein sequence ID" value="PIT95381.1"/>
    <property type="molecule type" value="Genomic_DNA"/>
</dbReference>
<evidence type="ECO:0000259" key="7">
    <source>
        <dbReference type="Pfam" id="PF00590"/>
    </source>
</evidence>
<comment type="function">
    <text evidence="6">Catalyzes the 2'-O-methylation of the ribose of cytidine 1402 (C1402) in 16S rRNA.</text>
</comment>
<proteinExistence type="inferred from homology"/>
<dbReference type="InterPro" id="IPR014776">
    <property type="entry name" value="4pyrrole_Mease_sub2"/>
</dbReference>
<keyword evidence="4 6" id="KW-0808">Transferase</keyword>
<dbReference type="Proteomes" id="UP000228964">
    <property type="component" value="Unassembled WGS sequence"/>
</dbReference>
<comment type="similarity">
    <text evidence="6">Belongs to the methyltransferase superfamily. RsmI family.</text>
</comment>
<dbReference type="Pfam" id="PF00590">
    <property type="entry name" value="TP_methylase"/>
    <property type="match status" value="1"/>
</dbReference>
<evidence type="ECO:0000256" key="1">
    <source>
        <dbReference type="ARBA" id="ARBA00022490"/>
    </source>
</evidence>
<dbReference type="InterPro" id="IPR014777">
    <property type="entry name" value="4pyrrole_Mease_sub1"/>
</dbReference>
<evidence type="ECO:0000256" key="4">
    <source>
        <dbReference type="ARBA" id="ARBA00022679"/>
    </source>
</evidence>
<reference evidence="9" key="1">
    <citation type="submission" date="2017-09" db="EMBL/GenBank/DDBJ databases">
        <title>Depth-based differentiation of microbial function through sediment-hosted aquifers and enrichment of novel symbionts in the deep terrestrial subsurface.</title>
        <authorList>
            <person name="Probst A.J."/>
            <person name="Ladd B."/>
            <person name="Jarett J.K."/>
            <person name="Geller-Mcgrath D.E."/>
            <person name="Sieber C.M.K."/>
            <person name="Emerson J.B."/>
            <person name="Anantharaman K."/>
            <person name="Thomas B.C."/>
            <person name="Malmstrom R."/>
            <person name="Stieglmeier M."/>
            <person name="Klingl A."/>
            <person name="Woyke T."/>
            <person name="Ryan C.M."/>
            <person name="Banfield J.F."/>
        </authorList>
    </citation>
    <scope>NUCLEOTIDE SEQUENCE [LARGE SCALE GENOMIC DNA]</scope>
</reference>
<dbReference type="NCBIfam" id="TIGR00096">
    <property type="entry name" value="16S rRNA (cytidine(1402)-2'-O)-methyltransferase"/>
    <property type="match status" value="1"/>
</dbReference>
<dbReference type="PANTHER" id="PTHR46111:SF1">
    <property type="entry name" value="RIBOSOMAL RNA SMALL SUBUNIT METHYLTRANSFERASE I"/>
    <property type="match status" value="1"/>
</dbReference>
<dbReference type="PANTHER" id="PTHR46111">
    <property type="entry name" value="RIBOSOMAL RNA SMALL SUBUNIT METHYLTRANSFERASE I"/>
    <property type="match status" value="1"/>
</dbReference>
<dbReference type="PROSITE" id="PS01296">
    <property type="entry name" value="RSMI"/>
    <property type="match status" value="1"/>
</dbReference>
<evidence type="ECO:0000256" key="3">
    <source>
        <dbReference type="ARBA" id="ARBA00022603"/>
    </source>
</evidence>
<dbReference type="CDD" id="cd11648">
    <property type="entry name" value="RsmI"/>
    <property type="match status" value="1"/>
</dbReference>
<sequence length="270" mass="30222">MMSTLYIVGTPIGNLEDISLRALRLLGEVDFILSEDTRVTKKLLNHYHITTPTISYHQHSTENKLKQIVDLLASGKNLALVSDAGTPGISDPGGKLIQAVIEKFNVGAIHESPVQIESVPGPSAVTAALSISGIPTDKFVFMGFPPHKKGRQTFIKKIIASEYPVVIYESKYRIIKFLEELEQTEKLVIDEEKQEKEASQISNFKFPISKQIQNSKFKITNKKNITSVVVCRELSKMHETVYRGEIKSIINKIKENKDDQKGEFVVIIGK</sequence>
<dbReference type="InterPro" id="IPR008189">
    <property type="entry name" value="rRNA_ssu_MeTfrase_I"/>
</dbReference>